<dbReference type="SUPFAM" id="SSF51445">
    <property type="entry name" value="(Trans)glycosidases"/>
    <property type="match status" value="1"/>
</dbReference>
<keyword evidence="1" id="KW-0812">Transmembrane</keyword>
<proteinExistence type="predicted"/>
<dbReference type="InterPro" id="IPR017853">
    <property type="entry name" value="GH"/>
</dbReference>
<protein>
    <submittedName>
        <fullName evidence="2">Uncharacterized protein</fullName>
    </submittedName>
</protein>
<keyword evidence="3" id="KW-1185">Reference proteome</keyword>
<comment type="caution">
    <text evidence="2">The sequence shown here is derived from an EMBL/GenBank/DDBJ whole genome shotgun (WGS) entry which is preliminary data.</text>
</comment>
<dbReference type="Gene3D" id="3.20.20.80">
    <property type="entry name" value="Glycosidases"/>
    <property type="match status" value="1"/>
</dbReference>
<dbReference type="PROSITE" id="PS51257">
    <property type="entry name" value="PROKAR_LIPOPROTEIN"/>
    <property type="match status" value="1"/>
</dbReference>
<keyword evidence="1" id="KW-0472">Membrane</keyword>
<evidence type="ECO:0000256" key="1">
    <source>
        <dbReference type="SAM" id="Phobius"/>
    </source>
</evidence>
<reference evidence="2 3" key="1">
    <citation type="journal article" date="2017" name="Arch. Microbiol.">
        <title>Mariprofundus micogutta sp. nov., a novel iron-oxidizing zetaproteobacterium isolated from a deep-sea hydrothermal field at the Bayonnaise knoll of the Izu-Ogasawara arc, and a description of Mariprofundales ord. nov. and Zetaproteobacteria classis nov.</title>
        <authorList>
            <person name="Makita H."/>
            <person name="Tanaka E."/>
            <person name="Mitsunobu S."/>
            <person name="Miyazaki M."/>
            <person name="Nunoura T."/>
            <person name="Uematsu K."/>
            <person name="Takaki Y."/>
            <person name="Nishi S."/>
            <person name="Shimamura S."/>
            <person name="Takai K."/>
        </authorList>
    </citation>
    <scope>NUCLEOTIDE SEQUENCE [LARGE SCALE GENOMIC DNA]</scope>
    <source>
        <strain evidence="2 3">ET2</strain>
    </source>
</reference>
<keyword evidence="1" id="KW-1133">Transmembrane helix</keyword>
<organism evidence="2 3">
    <name type="scientific">Mariprofundus micogutta</name>
    <dbReference type="NCBI Taxonomy" id="1921010"/>
    <lineage>
        <taxon>Bacteria</taxon>
        <taxon>Pseudomonadati</taxon>
        <taxon>Pseudomonadota</taxon>
        <taxon>Candidatius Mariprofundia</taxon>
        <taxon>Mariprofundales</taxon>
        <taxon>Mariprofundaceae</taxon>
        <taxon>Mariprofundus</taxon>
    </lineage>
</organism>
<dbReference type="EMBL" id="BDFD01000004">
    <property type="protein sequence ID" value="GAV19780.1"/>
    <property type="molecule type" value="Genomic_DNA"/>
</dbReference>
<dbReference type="STRING" id="1921010.MMIC_P0738"/>
<accession>A0A1L8CLH4</accession>
<name>A0A1L8CLH4_9PROT</name>
<dbReference type="RefSeq" id="WP_227819334.1">
    <property type="nucleotide sequence ID" value="NZ_BDFD01000004.1"/>
</dbReference>
<dbReference type="CDD" id="cd19608">
    <property type="entry name" value="GH113_mannanase-like"/>
    <property type="match status" value="1"/>
</dbReference>
<gene>
    <name evidence="2" type="ORF">MMIC_P0738</name>
</gene>
<dbReference type="InterPro" id="IPR055151">
    <property type="entry name" value="GH113"/>
</dbReference>
<evidence type="ECO:0000313" key="2">
    <source>
        <dbReference type="EMBL" id="GAV19780.1"/>
    </source>
</evidence>
<sequence>MARPAIFPAITAVMVSLLVIGCAGDGLKNDRMLRGFNALQHKNVAWDDARAQKSVKKLAAMGSNAVVFIPFLEQKSASSLEISKSAAVTDAQLRAAVRHAKKYGLKVTIKPQILIPGSWAGAIKHKDEHSWQAWFDSYSKRIIEHARFAAELRVDSFVIGTELSQAARHVPWPRLIRQLRDILPKPIILTYAAHNIDGLKAFPYWQDLDAVALTLYPSLGDSGSKEEMKLHIDQTVEELRLAVAEINLPLWVLEIGMPSAAGASARPWEWHNLKSAKVDLSLQKNALDLWLRSLDQAWVNGVFVWAWYSDIGAGGAQDADYTPQNKPAEKMIRRYWKS</sequence>
<dbReference type="Pfam" id="PF22612">
    <property type="entry name" value="GH113"/>
    <property type="match status" value="1"/>
</dbReference>
<feature type="transmembrane region" description="Helical" evidence="1">
    <location>
        <begin position="6"/>
        <end position="27"/>
    </location>
</feature>
<dbReference type="AlphaFoldDB" id="A0A1L8CLH4"/>
<evidence type="ECO:0000313" key="3">
    <source>
        <dbReference type="Proteomes" id="UP000231632"/>
    </source>
</evidence>
<dbReference type="Proteomes" id="UP000231632">
    <property type="component" value="Unassembled WGS sequence"/>
</dbReference>